<keyword evidence="3" id="KW-1185">Reference proteome</keyword>
<evidence type="ECO:0000256" key="1">
    <source>
        <dbReference type="SAM" id="MobiDB-lite"/>
    </source>
</evidence>
<feature type="compositionally biased region" description="Basic and acidic residues" evidence="1">
    <location>
        <begin position="26"/>
        <end position="39"/>
    </location>
</feature>
<protein>
    <submittedName>
        <fullName evidence="2">Uncharacterized protein</fullName>
    </submittedName>
</protein>
<accession>A0ABR1MHB1</accession>
<proteinExistence type="predicted"/>
<dbReference type="Proteomes" id="UP001365128">
    <property type="component" value="Unassembled WGS sequence"/>
</dbReference>
<feature type="region of interest" description="Disordered" evidence="1">
    <location>
        <begin position="20"/>
        <end position="43"/>
    </location>
</feature>
<comment type="caution">
    <text evidence="2">The sequence shown here is derived from an EMBL/GenBank/DDBJ whole genome shotgun (WGS) entry which is preliminary data.</text>
</comment>
<evidence type="ECO:0000313" key="3">
    <source>
        <dbReference type="Proteomes" id="UP001365128"/>
    </source>
</evidence>
<reference evidence="2 3" key="1">
    <citation type="submission" date="2024-04" db="EMBL/GenBank/DDBJ databases">
        <title>Phyllosticta paracitricarpa is synonymous to the EU quarantine fungus P. citricarpa based on phylogenomic analyses.</title>
        <authorList>
            <consortium name="Lawrence Berkeley National Laboratory"/>
            <person name="Van Ingen-Buijs V.A."/>
            <person name="Van Westerhoven A.C."/>
            <person name="Haridas S."/>
            <person name="Skiadas P."/>
            <person name="Martin F."/>
            <person name="Groenewald J.Z."/>
            <person name="Crous P.W."/>
            <person name="Seidl M.F."/>
        </authorList>
    </citation>
    <scope>NUCLEOTIDE SEQUENCE [LARGE SCALE GENOMIC DNA]</scope>
    <source>
        <strain evidence="2 3">CBS 122670</strain>
    </source>
</reference>
<dbReference type="EMBL" id="JBBPDW010000009">
    <property type="protein sequence ID" value="KAK7549392.1"/>
    <property type="molecule type" value="Genomic_DNA"/>
</dbReference>
<name>A0ABR1MHB1_9PEZI</name>
<gene>
    <name evidence="2" type="ORF">IWX46DRAFT_457850</name>
</gene>
<organism evidence="2 3">
    <name type="scientific">Phyllosticta citricarpa</name>
    <dbReference type="NCBI Taxonomy" id="55181"/>
    <lineage>
        <taxon>Eukaryota</taxon>
        <taxon>Fungi</taxon>
        <taxon>Dikarya</taxon>
        <taxon>Ascomycota</taxon>
        <taxon>Pezizomycotina</taxon>
        <taxon>Dothideomycetes</taxon>
        <taxon>Dothideomycetes incertae sedis</taxon>
        <taxon>Botryosphaeriales</taxon>
        <taxon>Phyllostictaceae</taxon>
        <taxon>Phyllosticta</taxon>
    </lineage>
</organism>
<evidence type="ECO:0000313" key="2">
    <source>
        <dbReference type="EMBL" id="KAK7549392.1"/>
    </source>
</evidence>
<sequence length="203" mass="23194">MLSTRPSTCLSTYLHRACSDATQRNQQRETDREQKRPAEPRQYVARRPTSVDRWIQAGASTALDPFSFPAPPASMHACCFDDAIFRSHPATCLSIYPVNSARSCRFRRSPTIKRTFRTQHTPPVNLILAVTTTTLRSARSGSTCLANEHRASGFGHRAAASIHPTTLWDEGRKQRWKDGWVQERLGWTQPHWPMRRQIPWVGR</sequence>